<accession>A0A6F9DDE1</accession>
<gene>
    <name evidence="2" type="primary">Gpm6a-002</name>
</gene>
<proteinExistence type="evidence at transcript level"/>
<feature type="transmembrane region" description="Helical" evidence="1">
    <location>
        <begin position="201"/>
        <end position="218"/>
    </location>
</feature>
<dbReference type="PANTHER" id="PTHR11683">
    <property type="entry name" value="MYELIN PROTEOLIPID"/>
    <property type="match status" value="1"/>
</dbReference>
<feature type="transmembrane region" description="Helical" evidence="1">
    <location>
        <begin position="107"/>
        <end position="140"/>
    </location>
</feature>
<dbReference type="PRINTS" id="PR00214">
    <property type="entry name" value="MYELINPLP"/>
</dbReference>
<keyword evidence="1" id="KW-0472">Membrane</keyword>
<dbReference type="GO" id="GO:0031175">
    <property type="term" value="P:neuron projection development"/>
    <property type="evidence" value="ECO:0007669"/>
    <property type="project" value="TreeGrafter"/>
</dbReference>
<dbReference type="EMBL" id="LR785560">
    <property type="protein sequence ID" value="CAB3250609.1"/>
    <property type="molecule type" value="mRNA"/>
</dbReference>
<dbReference type="AlphaFoldDB" id="A0A6F9DDE1"/>
<evidence type="ECO:0000313" key="2">
    <source>
        <dbReference type="EMBL" id="CAB3250609.1"/>
    </source>
</evidence>
<reference evidence="2" key="1">
    <citation type="submission" date="2020-04" db="EMBL/GenBank/DDBJ databases">
        <authorList>
            <person name="Neveu A P."/>
        </authorList>
    </citation>
    <scope>NUCLEOTIDE SEQUENCE</scope>
    <source>
        <tissue evidence="2">Whole embryo</tissue>
    </source>
</reference>
<sequence length="269" mass="29812">MMGCFSGCVRCLSLVPWASLIATVMCWAGTAVFCGTGHEAITYTFNLLETANISGFNWTATSIDEVLLPVKYATYGIAAYMFGLTLLIFIFGLFATRAVKSDYEDSCITSGCGICIGVFATFVSYLTTVGWILIICGAALPLYVFTVIWSQCDAVESGLNACIDFVQLGIFPPSKESDPYGRLCNDQLEVLCNDQNLNLTYQLYIIAFVGAGVALLSMKQYLMCLSANYAYIKMVRKLAVYEDVKYREEMELNDIINTARSNERLTYKY</sequence>
<organism evidence="2">
    <name type="scientific">Phallusia mammillata</name>
    <dbReference type="NCBI Taxonomy" id="59560"/>
    <lineage>
        <taxon>Eukaryota</taxon>
        <taxon>Metazoa</taxon>
        <taxon>Chordata</taxon>
        <taxon>Tunicata</taxon>
        <taxon>Ascidiacea</taxon>
        <taxon>Phlebobranchia</taxon>
        <taxon>Ascidiidae</taxon>
        <taxon>Phallusia</taxon>
    </lineage>
</organism>
<keyword evidence="1" id="KW-0812">Transmembrane</keyword>
<dbReference type="Pfam" id="PF01275">
    <property type="entry name" value="Myelin_PLP"/>
    <property type="match status" value="1"/>
</dbReference>
<evidence type="ECO:0000256" key="1">
    <source>
        <dbReference type="SAM" id="Phobius"/>
    </source>
</evidence>
<dbReference type="PANTHER" id="PTHR11683:SF12">
    <property type="entry name" value="M6, ISOFORM F"/>
    <property type="match status" value="1"/>
</dbReference>
<protein>
    <submittedName>
        <fullName evidence="2">Neuronal membrane glycoprotein M6-a</fullName>
    </submittedName>
</protein>
<dbReference type="InterPro" id="IPR001614">
    <property type="entry name" value="Myelin_PLP"/>
</dbReference>
<dbReference type="GO" id="GO:0005886">
    <property type="term" value="C:plasma membrane"/>
    <property type="evidence" value="ECO:0007669"/>
    <property type="project" value="TreeGrafter"/>
</dbReference>
<name>A0A6F9DDE1_9ASCI</name>
<feature type="transmembrane region" description="Helical" evidence="1">
    <location>
        <begin position="72"/>
        <end position="95"/>
    </location>
</feature>
<keyword evidence="1" id="KW-1133">Transmembrane helix</keyword>